<accession>A0A0G0WNG9</accession>
<protein>
    <submittedName>
        <fullName evidence="1">Uncharacterized protein</fullName>
    </submittedName>
</protein>
<comment type="caution">
    <text evidence="1">The sequence shown here is derived from an EMBL/GenBank/DDBJ whole genome shotgun (WGS) entry which is preliminary data.</text>
</comment>
<dbReference type="AlphaFoldDB" id="A0A0G0WNG9"/>
<proteinExistence type="predicted"/>
<sequence>MVVETPTVERMYGVVHGFRTDIMGLFSQDHFLLPSAELEIDLLSLPKGSTIGIEDFDPKEVRKETYKINGEPFLISKHSKAYWKRIKGVCGYCGLNIVYLDSFRIFKRAVAKVAEMGCGDGFEAFSESFDRVLASGDLTAEGYRAGIEAQYIFEVEREEEIIERLSELHPLRAIIGRGHGDVMVHMGKLLEGKGIRIGNYRREGYEVMYDLLSARNFTHLLPESTPERQIILERELLLRKYRAVREGRILANKTPDYIGTWDVKCPMRGLFEIFMNKRAEVEQFSGIIEDSLGTAHFEGEIDGQYASFLKTYDDSKSSSSAVKQPIYYEGELKNGKYEGEYSFRTIFDSEFRARFNLNLGSRLM</sequence>
<name>A0A0G0WNG9_9BACT</name>
<organism evidence="1 2">
    <name type="scientific">Candidatus Daviesbacteria bacterium GW2011_GWB1_41_5</name>
    <dbReference type="NCBI Taxonomy" id="1618429"/>
    <lineage>
        <taxon>Bacteria</taxon>
        <taxon>Candidatus Daviesiibacteriota</taxon>
    </lineage>
</organism>
<gene>
    <name evidence="1" type="ORF">UU67_C0002G0011</name>
</gene>
<dbReference type="Proteomes" id="UP000034753">
    <property type="component" value="Unassembled WGS sequence"/>
</dbReference>
<dbReference type="EMBL" id="LCBN01000002">
    <property type="protein sequence ID" value="KKS14345.1"/>
    <property type="molecule type" value="Genomic_DNA"/>
</dbReference>
<evidence type="ECO:0000313" key="2">
    <source>
        <dbReference type="Proteomes" id="UP000034753"/>
    </source>
</evidence>
<reference evidence="1 2" key="1">
    <citation type="journal article" date="2015" name="Nature">
        <title>rRNA introns, odd ribosomes, and small enigmatic genomes across a large radiation of phyla.</title>
        <authorList>
            <person name="Brown C.T."/>
            <person name="Hug L.A."/>
            <person name="Thomas B.C."/>
            <person name="Sharon I."/>
            <person name="Castelle C.J."/>
            <person name="Singh A."/>
            <person name="Wilkins M.J."/>
            <person name="Williams K.H."/>
            <person name="Banfield J.F."/>
        </authorList>
    </citation>
    <scope>NUCLEOTIDE SEQUENCE [LARGE SCALE GENOMIC DNA]</scope>
</reference>
<evidence type="ECO:0000313" key="1">
    <source>
        <dbReference type="EMBL" id="KKS14345.1"/>
    </source>
</evidence>